<feature type="compositionally biased region" description="Basic and acidic residues" evidence="1">
    <location>
        <begin position="528"/>
        <end position="539"/>
    </location>
</feature>
<feature type="compositionally biased region" description="Basic and acidic residues" evidence="1">
    <location>
        <begin position="324"/>
        <end position="335"/>
    </location>
</feature>
<gene>
    <name evidence="3" type="ORF">P154DRAFT_427133</name>
</gene>
<feature type="compositionally biased region" description="Polar residues" evidence="1">
    <location>
        <begin position="1015"/>
        <end position="1029"/>
    </location>
</feature>
<feature type="compositionally biased region" description="Basic and acidic residues" evidence="1">
    <location>
        <begin position="584"/>
        <end position="596"/>
    </location>
</feature>
<dbReference type="AlphaFoldDB" id="A0A6A5WR08"/>
<evidence type="ECO:0000313" key="4">
    <source>
        <dbReference type="Proteomes" id="UP000799779"/>
    </source>
</evidence>
<feature type="compositionally biased region" description="Low complexity" evidence="1">
    <location>
        <begin position="208"/>
        <end position="217"/>
    </location>
</feature>
<feature type="region of interest" description="Disordered" evidence="1">
    <location>
        <begin position="153"/>
        <end position="173"/>
    </location>
</feature>
<feature type="region of interest" description="Disordered" evidence="1">
    <location>
        <begin position="439"/>
        <end position="647"/>
    </location>
</feature>
<dbReference type="EMBL" id="ML977568">
    <property type="protein sequence ID" value="KAF2004300.1"/>
    <property type="molecule type" value="Genomic_DNA"/>
</dbReference>
<feature type="compositionally biased region" description="Basic and acidic residues" evidence="1">
    <location>
        <begin position="455"/>
        <end position="466"/>
    </location>
</feature>
<feature type="compositionally biased region" description="Low complexity" evidence="1">
    <location>
        <begin position="960"/>
        <end position="969"/>
    </location>
</feature>
<feature type="region of interest" description="Disordered" evidence="1">
    <location>
        <begin position="199"/>
        <end position="264"/>
    </location>
</feature>
<dbReference type="OrthoDB" id="74412at2759"/>
<dbReference type="SUPFAM" id="SSF55753">
    <property type="entry name" value="Actin depolymerizing proteins"/>
    <property type="match status" value="1"/>
</dbReference>
<name>A0A6A5WR08_9PLEO</name>
<evidence type="ECO:0000313" key="3">
    <source>
        <dbReference type="EMBL" id="KAF2004300.1"/>
    </source>
</evidence>
<organism evidence="3 4">
    <name type="scientific">Amniculicola lignicola CBS 123094</name>
    <dbReference type="NCBI Taxonomy" id="1392246"/>
    <lineage>
        <taxon>Eukaryota</taxon>
        <taxon>Fungi</taxon>
        <taxon>Dikarya</taxon>
        <taxon>Ascomycota</taxon>
        <taxon>Pezizomycotina</taxon>
        <taxon>Dothideomycetes</taxon>
        <taxon>Pleosporomycetidae</taxon>
        <taxon>Pleosporales</taxon>
        <taxon>Amniculicolaceae</taxon>
        <taxon>Amniculicola</taxon>
    </lineage>
</organism>
<feature type="compositionally biased region" description="Polar residues" evidence="1">
    <location>
        <begin position="301"/>
        <end position="310"/>
    </location>
</feature>
<feature type="compositionally biased region" description="Basic and acidic residues" evidence="1">
    <location>
        <begin position="388"/>
        <end position="417"/>
    </location>
</feature>
<feature type="compositionally biased region" description="Low complexity" evidence="1">
    <location>
        <begin position="491"/>
        <end position="511"/>
    </location>
</feature>
<feature type="compositionally biased region" description="Polar residues" evidence="1">
    <location>
        <begin position="895"/>
        <end position="907"/>
    </location>
</feature>
<dbReference type="Proteomes" id="UP000799779">
    <property type="component" value="Unassembled WGS sequence"/>
</dbReference>
<dbReference type="CDD" id="cd11282">
    <property type="entry name" value="ADF_coactosin_like"/>
    <property type="match status" value="1"/>
</dbReference>
<feature type="compositionally biased region" description="Low complexity" evidence="1">
    <location>
        <begin position="816"/>
        <end position="825"/>
    </location>
</feature>
<sequence length="1161" mass="126756">MSLNGLDDQRLTEAYQGALAEAGGWFLLKYVSRDAVEVLARGTGGAAEARGTIAQYEDKSPLYGFLLYRRRKVLIKYVPEGTSRLLQARVAVHFEAVKEKVTPHDAIIAITTADELSDAALTSACSLHTAVPSSCSSSGSSRLAKLDEITEDAEEASVKMGEAASSPQAAAAGAPIPTVVEPPVAQEPGNVEVPETAALKSPMEDTETTPTAASTPALGRVPTETTPEEKSEFQPASIRNSLKDYDGLFVDGPDPRMSSQTARPTYSELYEEYYAQYTKPKVKLGPRPRPSLDTKRPHTSGAGSQTTARPVSSLPAGMRAGNRKTMEPKRPKSRDSSIVPSIAFPPPPPVPSIPDMSMSMSNSLSKSSVSVRSMPMGLPHRQSTATSEKQRLAKALELRKKQMKARKEKEEQRKADEADAEANAKIGHLVEHVLVEEGSTMEPAADEVSATMQPQHDDENATHDATKSPVTLQDSGVDMIGSQTENDDMHSAASASSPTSAQTQGSSAAPSTRPSSVSEEDIYGQELKPSDPEEPRSPDLVEPESSLYEDEHESVESSPTVVPENSTPVPSVRVYADSESQAETLKRASVSDDALVRRNKRESMVFMSPSDNEESQSQRRSKRESMLFMPSSGGLEMASRGEKRESHVPLAAKRMSFFEVKEKRRALTDPVQIHLSAENSEAEYLSDDSFMEELQSATLEQAQPMSVSKSPITQFFPRKTSISEISVAGRSERSVSQYKPDRLSPKQVPGRKSSGLWPPVHANTDPMVPAKKINVSSGISQRIKALAEKSNRDSTASVSPLTTPDASASIVAQRKSSFFSSTPSPGGSPPGKAIKRLSRASFGNLLNSPTPDKMPVLQPPPSRDGKQTVYNVQQEPAKPESVQVTARIVRDPRTQKPTLTMPNQNTPLDLHQSPITIDHTRSRRPSSSAKHSPIKTSEPQSPRPPSSSHSREQSGAALPRSSSESSWRSFGRRMSESRPAPRSQSAHSTESSEEKREEKKEKRDSRTSKLFKRMSTLSSISRKNSVNTLQEEDAQLNPMPSLPSLREPPPAVQVGDLNVQFPDTLLWKRRWVEVDASGNLVLSLSRSNESSKGITKRFHLSEFRTPYAPDQDRQELPNSVVLDFLDGRTLQCACETYLAQVQVLQILREAHDAWLAYGQFQ</sequence>
<protein>
    <recommendedName>
        <fullName evidence="2">ADF-H domain-containing protein</fullName>
    </recommendedName>
</protein>
<feature type="domain" description="ADF-H" evidence="2">
    <location>
        <begin position="10"/>
        <end position="124"/>
    </location>
</feature>
<feature type="compositionally biased region" description="Low complexity" evidence="1">
    <location>
        <begin position="163"/>
        <end position="173"/>
    </location>
</feature>
<dbReference type="InterPro" id="IPR002108">
    <property type="entry name" value="ADF-H"/>
</dbReference>
<evidence type="ECO:0000259" key="2">
    <source>
        <dbReference type="Pfam" id="PF00241"/>
    </source>
</evidence>
<feature type="compositionally biased region" description="Low complexity" evidence="1">
    <location>
        <begin position="353"/>
        <end position="376"/>
    </location>
</feature>
<reference evidence="3" key="1">
    <citation type="journal article" date="2020" name="Stud. Mycol.">
        <title>101 Dothideomycetes genomes: a test case for predicting lifestyles and emergence of pathogens.</title>
        <authorList>
            <person name="Haridas S."/>
            <person name="Albert R."/>
            <person name="Binder M."/>
            <person name="Bloem J."/>
            <person name="Labutti K."/>
            <person name="Salamov A."/>
            <person name="Andreopoulos B."/>
            <person name="Baker S."/>
            <person name="Barry K."/>
            <person name="Bills G."/>
            <person name="Bluhm B."/>
            <person name="Cannon C."/>
            <person name="Castanera R."/>
            <person name="Culley D."/>
            <person name="Daum C."/>
            <person name="Ezra D."/>
            <person name="Gonzalez J."/>
            <person name="Henrissat B."/>
            <person name="Kuo A."/>
            <person name="Liang C."/>
            <person name="Lipzen A."/>
            <person name="Lutzoni F."/>
            <person name="Magnuson J."/>
            <person name="Mondo S."/>
            <person name="Nolan M."/>
            <person name="Ohm R."/>
            <person name="Pangilinan J."/>
            <person name="Park H.-J."/>
            <person name="Ramirez L."/>
            <person name="Alfaro M."/>
            <person name="Sun H."/>
            <person name="Tritt A."/>
            <person name="Yoshinaga Y."/>
            <person name="Zwiers L.-H."/>
            <person name="Turgeon B."/>
            <person name="Goodwin S."/>
            <person name="Spatafora J."/>
            <person name="Crous P."/>
            <person name="Grigoriev I."/>
        </authorList>
    </citation>
    <scope>NUCLEOTIDE SEQUENCE</scope>
    <source>
        <strain evidence="3">CBS 123094</strain>
    </source>
</reference>
<feature type="compositionally biased region" description="Basic and acidic residues" evidence="1">
    <location>
        <begin position="990"/>
        <end position="1007"/>
    </location>
</feature>
<feature type="compositionally biased region" description="Polar residues" evidence="1">
    <location>
        <begin position="793"/>
        <end position="806"/>
    </location>
</feature>
<evidence type="ECO:0000256" key="1">
    <source>
        <dbReference type="SAM" id="MobiDB-lite"/>
    </source>
</evidence>
<proteinExistence type="predicted"/>
<feature type="region of interest" description="Disordered" evidence="1">
    <location>
        <begin position="278"/>
        <end position="424"/>
    </location>
</feature>
<feature type="compositionally biased region" description="Pro residues" evidence="1">
    <location>
        <begin position="343"/>
        <end position="352"/>
    </location>
</feature>
<accession>A0A6A5WR08</accession>
<feature type="region of interest" description="Disordered" evidence="1">
    <location>
        <begin position="726"/>
        <end position="1048"/>
    </location>
</feature>
<keyword evidence="4" id="KW-1185">Reference proteome</keyword>
<dbReference type="Pfam" id="PF00241">
    <property type="entry name" value="Cofilin_ADF"/>
    <property type="match status" value="1"/>
</dbReference>
<dbReference type="Gene3D" id="3.40.20.10">
    <property type="entry name" value="Severin"/>
    <property type="match status" value="1"/>
</dbReference>
<dbReference type="InterPro" id="IPR029006">
    <property type="entry name" value="ADF-H/Gelsolin-like_dom_sf"/>
</dbReference>
<feature type="compositionally biased region" description="Polar residues" evidence="1">
    <location>
        <begin position="556"/>
        <end position="569"/>
    </location>
</feature>